<dbReference type="InterPro" id="IPR002347">
    <property type="entry name" value="SDR_fam"/>
</dbReference>
<dbReference type="STRING" id="1440762.Y882_07620"/>
<dbReference type="AlphaFoldDB" id="A0A0G9H427"/>
<evidence type="ECO:0000256" key="1">
    <source>
        <dbReference type="ARBA" id="ARBA00006484"/>
    </source>
</evidence>
<dbReference type="EMBL" id="JPLA01000020">
    <property type="protein sequence ID" value="KLD64216.1"/>
    <property type="molecule type" value="Genomic_DNA"/>
</dbReference>
<dbReference type="Pfam" id="PF13561">
    <property type="entry name" value="adh_short_C2"/>
    <property type="match status" value="1"/>
</dbReference>
<dbReference type="InterPro" id="IPR036291">
    <property type="entry name" value="NAD(P)-bd_dom_sf"/>
</dbReference>
<dbReference type="PRINTS" id="PR00081">
    <property type="entry name" value="GDHRDH"/>
</dbReference>
<evidence type="ECO:0000313" key="3">
    <source>
        <dbReference type="EMBL" id="KLD64216.1"/>
    </source>
</evidence>
<dbReference type="Proteomes" id="UP000035481">
    <property type="component" value="Unassembled WGS sequence"/>
</dbReference>
<keyword evidence="2" id="KW-0560">Oxidoreductase</keyword>
<dbReference type="InterPro" id="IPR051122">
    <property type="entry name" value="SDR_DHRS6-like"/>
</dbReference>
<evidence type="ECO:0000256" key="2">
    <source>
        <dbReference type="ARBA" id="ARBA00023002"/>
    </source>
</evidence>
<dbReference type="PATRIC" id="fig|1440762.4.peg.1009"/>
<comment type="similarity">
    <text evidence="1">Belongs to the short-chain dehydrogenases/reductases (SDR) family.</text>
</comment>
<dbReference type="CDD" id="cd11731">
    <property type="entry name" value="Lin1944_like_SDR_c"/>
    <property type="match status" value="1"/>
</dbReference>
<protein>
    <submittedName>
        <fullName evidence="3">Short-chain dehydrogenase</fullName>
    </submittedName>
</protein>
<dbReference type="PANTHER" id="PTHR43477">
    <property type="entry name" value="DIHYDROANTICAPSIN 7-DEHYDROGENASE"/>
    <property type="match status" value="1"/>
</dbReference>
<sequence>MRILLVGASGIVGQAVAGALAPHHELIRAGRHSGDVRVDLTDMASIERMYAQVGQLDAVVTAAGSVHFGELVNTTPAQFMSGLQDKLMGQVNAVIAGIAHLRDGGSFTLTSGILAEEPIKQGTNATTVNAAIEGFVRAASTELPRGLRINAVSATVLTEALDAYGPYFPGFEAVDGARVGQVYRRSVEGVLTGRVYKIWE</sequence>
<dbReference type="RefSeq" id="WP_046971284.1">
    <property type="nucleotide sequence ID" value="NZ_JPLA01000020.1"/>
</dbReference>
<dbReference type="PANTHER" id="PTHR43477:SF1">
    <property type="entry name" value="DIHYDROANTICAPSIN 7-DEHYDROGENASE"/>
    <property type="match status" value="1"/>
</dbReference>
<dbReference type="GO" id="GO:0016491">
    <property type="term" value="F:oxidoreductase activity"/>
    <property type="evidence" value="ECO:0007669"/>
    <property type="project" value="UniProtKB-KW"/>
</dbReference>
<dbReference type="NCBIfam" id="NF005754">
    <property type="entry name" value="PRK07578.1"/>
    <property type="match status" value="1"/>
</dbReference>
<proteinExistence type="inferred from homology"/>
<dbReference type="SUPFAM" id="SSF51735">
    <property type="entry name" value="NAD(P)-binding Rossmann-fold domains"/>
    <property type="match status" value="1"/>
</dbReference>
<organism evidence="3 4">
    <name type="scientific">Dyella japonica DSM 16301</name>
    <dbReference type="NCBI Taxonomy" id="1440762"/>
    <lineage>
        <taxon>Bacteria</taxon>
        <taxon>Pseudomonadati</taxon>
        <taxon>Pseudomonadota</taxon>
        <taxon>Gammaproteobacteria</taxon>
        <taxon>Lysobacterales</taxon>
        <taxon>Rhodanobacteraceae</taxon>
        <taxon>Dyella</taxon>
    </lineage>
</organism>
<accession>A0A0G9H427</accession>
<dbReference type="OrthoDB" id="9787486at2"/>
<comment type="caution">
    <text evidence="3">The sequence shown here is derived from an EMBL/GenBank/DDBJ whole genome shotgun (WGS) entry which is preliminary data.</text>
</comment>
<name>A0A0G9H427_9GAMM</name>
<evidence type="ECO:0000313" key="4">
    <source>
        <dbReference type="Proteomes" id="UP000035481"/>
    </source>
</evidence>
<dbReference type="Gene3D" id="3.40.50.720">
    <property type="entry name" value="NAD(P)-binding Rossmann-like Domain"/>
    <property type="match status" value="1"/>
</dbReference>
<reference evidence="3 4" key="1">
    <citation type="journal article" date="2015" name="Antonie Van Leeuwenhoek">
        <title>A phylogenomic and molecular marker based taxonomic framework for the order Xanthomonadales: proposal to transfer the families Algiphilaceae and Solimonadaceae to the order Nevskiales ord. nov. and to create a new family within the order Xanthomonadales, the family Rhodanobacteraceae fam. nov., containing the genus Rhodanobacter and its closest relatives.</title>
        <authorList>
            <person name="Naushad S."/>
            <person name="Adeolu M."/>
            <person name="Wong S."/>
            <person name="Sohail M."/>
            <person name="Schellhorn H.E."/>
            <person name="Gupta R.S."/>
        </authorList>
    </citation>
    <scope>NUCLEOTIDE SEQUENCE [LARGE SCALE GENOMIC DNA]</scope>
    <source>
        <strain evidence="3 4">DSM 16301</strain>
    </source>
</reference>
<gene>
    <name evidence="3" type="ORF">Y882_07620</name>
</gene>